<keyword evidence="1" id="KW-0812">Transmembrane</keyword>
<reference evidence="2" key="1">
    <citation type="submission" date="2023-06" db="EMBL/GenBank/DDBJ databases">
        <authorList>
            <consortium name="Lawrence Berkeley National Laboratory"/>
            <person name="Ahrendt S."/>
            <person name="Sahu N."/>
            <person name="Indic B."/>
            <person name="Wong-Bajracharya J."/>
            <person name="Merenyi Z."/>
            <person name="Ke H.-M."/>
            <person name="Monk M."/>
            <person name="Kocsube S."/>
            <person name="Drula E."/>
            <person name="Lipzen A."/>
            <person name="Balint B."/>
            <person name="Henrissat B."/>
            <person name="Andreopoulos B."/>
            <person name="Martin F.M."/>
            <person name="Harder C.B."/>
            <person name="Rigling D."/>
            <person name="Ford K.L."/>
            <person name="Foster G.D."/>
            <person name="Pangilinan J."/>
            <person name="Papanicolaou A."/>
            <person name="Barry K."/>
            <person name="LaButti K."/>
            <person name="Viragh M."/>
            <person name="Koriabine M."/>
            <person name="Yan M."/>
            <person name="Riley R."/>
            <person name="Champramary S."/>
            <person name="Plett K.L."/>
            <person name="Tsai I.J."/>
            <person name="Slot J."/>
            <person name="Sipos G."/>
            <person name="Plett J."/>
            <person name="Nagy L.G."/>
            <person name="Grigoriev I.V."/>
        </authorList>
    </citation>
    <scope>NUCLEOTIDE SEQUENCE</scope>
    <source>
        <strain evidence="2">HWK02</strain>
    </source>
</reference>
<keyword evidence="3" id="KW-1185">Reference proteome</keyword>
<gene>
    <name evidence="2" type="ORF">EDD18DRAFT_1113781</name>
</gene>
<organism evidence="2 3">
    <name type="scientific">Armillaria luteobubalina</name>
    <dbReference type="NCBI Taxonomy" id="153913"/>
    <lineage>
        <taxon>Eukaryota</taxon>
        <taxon>Fungi</taxon>
        <taxon>Dikarya</taxon>
        <taxon>Basidiomycota</taxon>
        <taxon>Agaricomycotina</taxon>
        <taxon>Agaricomycetes</taxon>
        <taxon>Agaricomycetidae</taxon>
        <taxon>Agaricales</taxon>
        <taxon>Marasmiineae</taxon>
        <taxon>Physalacriaceae</taxon>
        <taxon>Armillaria</taxon>
    </lineage>
</organism>
<dbReference type="Proteomes" id="UP001175228">
    <property type="component" value="Unassembled WGS sequence"/>
</dbReference>
<comment type="caution">
    <text evidence="2">The sequence shown here is derived from an EMBL/GenBank/DDBJ whole genome shotgun (WGS) entry which is preliminary data.</text>
</comment>
<evidence type="ECO:0000313" key="3">
    <source>
        <dbReference type="Proteomes" id="UP001175228"/>
    </source>
</evidence>
<evidence type="ECO:0000256" key="1">
    <source>
        <dbReference type="SAM" id="Phobius"/>
    </source>
</evidence>
<protein>
    <submittedName>
        <fullName evidence="2">Uncharacterized protein</fullName>
    </submittedName>
</protein>
<sequence>MSNPGSDLGDSEAAEHHGDALGVLLSQFATGDNKDKLGWMSCGPYVWAMVFTIRVGYMIISSLFQISYELTFLHLPSIELNFCGEAWSHNGYMVVFYNKDGSRWLSYMRR</sequence>
<dbReference type="AlphaFoldDB" id="A0AA39UI66"/>
<feature type="transmembrane region" description="Helical" evidence="1">
    <location>
        <begin position="45"/>
        <end position="64"/>
    </location>
</feature>
<dbReference type="EMBL" id="JAUEPU010000086">
    <property type="protein sequence ID" value="KAK0479850.1"/>
    <property type="molecule type" value="Genomic_DNA"/>
</dbReference>
<keyword evidence="1" id="KW-1133">Transmembrane helix</keyword>
<name>A0AA39UI66_9AGAR</name>
<evidence type="ECO:0000313" key="2">
    <source>
        <dbReference type="EMBL" id="KAK0479850.1"/>
    </source>
</evidence>
<accession>A0AA39UI66</accession>
<proteinExistence type="predicted"/>
<keyword evidence="1" id="KW-0472">Membrane</keyword>